<name>A0A3B1APH2_9ZZZZ</name>
<dbReference type="Gene3D" id="3.40.50.2300">
    <property type="match status" value="1"/>
</dbReference>
<dbReference type="InterPro" id="IPR050595">
    <property type="entry name" value="Bact_response_regulator"/>
</dbReference>
<sequence length="377" mass="42844">MPKFLILSVDDEEITQGLIKEVLSSEHVVSLVSSGETCLKYLENHVPDLILLDVSMPLGMNGFETCRKLKEIESLHNTPVIFVSGQSSEVERLEGYESGGVDYILKPFEIDNLREKVNLNLELARQNSDNTNLERKLTDSNQSAIHALNYSNDLILVIQFYEHCHQFKNNEMVARKILSITTELGLRTVVQIRSNGTTAEYSDFGVVTPLERQVIYENHASGMFYQLHSYLMVNHSNISILIKNMPSKEDNDQEITYEKLQETLRALGFAANSSILKLSQSAKSEKCNQDDDLLDLMILKLQNICESYQDETLEILKQNIDALEQLKQDAQSEQLQQKIVNLIEATIKKSKKINDNKFDVGQIKEEIGDLLEIISDD</sequence>
<protein>
    <recommendedName>
        <fullName evidence="2">Response regulatory domain-containing protein</fullName>
    </recommendedName>
</protein>
<dbReference type="InterPro" id="IPR011006">
    <property type="entry name" value="CheY-like_superfamily"/>
</dbReference>
<dbReference type="AlphaFoldDB" id="A0A3B1APH2"/>
<dbReference type="Pfam" id="PF00072">
    <property type="entry name" value="Response_reg"/>
    <property type="match status" value="1"/>
</dbReference>
<proteinExistence type="predicted"/>
<dbReference type="InterPro" id="IPR001789">
    <property type="entry name" value="Sig_transdc_resp-reg_receiver"/>
</dbReference>
<dbReference type="EMBL" id="UOFS01000050">
    <property type="protein sequence ID" value="VAX01863.1"/>
    <property type="molecule type" value="Genomic_DNA"/>
</dbReference>
<evidence type="ECO:0000313" key="3">
    <source>
        <dbReference type="EMBL" id="VAX01863.1"/>
    </source>
</evidence>
<dbReference type="PANTHER" id="PTHR44591">
    <property type="entry name" value="STRESS RESPONSE REGULATOR PROTEIN 1"/>
    <property type="match status" value="1"/>
</dbReference>
<evidence type="ECO:0000259" key="2">
    <source>
        <dbReference type="PROSITE" id="PS50110"/>
    </source>
</evidence>
<reference evidence="3" key="1">
    <citation type="submission" date="2018-06" db="EMBL/GenBank/DDBJ databases">
        <authorList>
            <person name="Zhirakovskaya E."/>
        </authorList>
    </citation>
    <scope>NUCLEOTIDE SEQUENCE</scope>
</reference>
<feature type="domain" description="Response regulatory" evidence="2">
    <location>
        <begin position="5"/>
        <end position="121"/>
    </location>
</feature>
<dbReference type="PANTHER" id="PTHR44591:SF3">
    <property type="entry name" value="RESPONSE REGULATORY DOMAIN-CONTAINING PROTEIN"/>
    <property type="match status" value="1"/>
</dbReference>
<keyword evidence="1" id="KW-0597">Phosphoprotein</keyword>
<organism evidence="3">
    <name type="scientific">hydrothermal vent metagenome</name>
    <dbReference type="NCBI Taxonomy" id="652676"/>
    <lineage>
        <taxon>unclassified sequences</taxon>
        <taxon>metagenomes</taxon>
        <taxon>ecological metagenomes</taxon>
    </lineage>
</organism>
<dbReference type="SMART" id="SM00448">
    <property type="entry name" value="REC"/>
    <property type="match status" value="1"/>
</dbReference>
<dbReference type="PROSITE" id="PS50110">
    <property type="entry name" value="RESPONSE_REGULATORY"/>
    <property type="match status" value="1"/>
</dbReference>
<accession>A0A3B1APH2</accession>
<gene>
    <name evidence="3" type="ORF">MNBD_GAMMA22-178</name>
</gene>
<dbReference type="GO" id="GO:0000160">
    <property type="term" value="P:phosphorelay signal transduction system"/>
    <property type="evidence" value="ECO:0007669"/>
    <property type="project" value="InterPro"/>
</dbReference>
<evidence type="ECO:0000256" key="1">
    <source>
        <dbReference type="ARBA" id="ARBA00022553"/>
    </source>
</evidence>
<dbReference type="SUPFAM" id="SSF52172">
    <property type="entry name" value="CheY-like"/>
    <property type="match status" value="1"/>
</dbReference>